<protein>
    <submittedName>
        <fullName evidence="4">Alginate lyase 2</fullName>
    </submittedName>
</protein>
<feature type="domain" description="Alginate lyase 2" evidence="3">
    <location>
        <begin position="31"/>
        <end position="253"/>
    </location>
</feature>
<dbReference type="Pfam" id="PF08787">
    <property type="entry name" value="Alginate_lyase2"/>
    <property type="match status" value="1"/>
</dbReference>
<keyword evidence="4" id="KW-0456">Lyase</keyword>
<proteinExistence type="predicted"/>
<feature type="region of interest" description="Disordered" evidence="1">
    <location>
        <begin position="105"/>
        <end position="126"/>
    </location>
</feature>
<dbReference type="InterPro" id="IPR013320">
    <property type="entry name" value="ConA-like_dom_sf"/>
</dbReference>
<feature type="compositionally biased region" description="Low complexity" evidence="1">
    <location>
        <begin position="108"/>
        <end position="122"/>
    </location>
</feature>
<reference evidence="4" key="1">
    <citation type="submission" date="2019-04" db="EMBL/GenBank/DDBJ databases">
        <title>Friends and foes A comparative genomics studyof 23 Aspergillus species from section Flavi.</title>
        <authorList>
            <consortium name="DOE Joint Genome Institute"/>
            <person name="Kjaerbolling I."/>
            <person name="Vesth T."/>
            <person name="Frisvad J.C."/>
            <person name="Nybo J.L."/>
            <person name="Theobald S."/>
            <person name="Kildgaard S."/>
            <person name="Isbrandt T."/>
            <person name="Kuo A."/>
            <person name="Sato A."/>
            <person name="Lyhne E.K."/>
            <person name="Kogle M.E."/>
            <person name="Wiebenga A."/>
            <person name="Kun R.S."/>
            <person name="Lubbers R.J."/>
            <person name="Makela M.R."/>
            <person name="Barry K."/>
            <person name="Chovatia M."/>
            <person name="Clum A."/>
            <person name="Daum C."/>
            <person name="Haridas S."/>
            <person name="He G."/>
            <person name="LaButti K."/>
            <person name="Lipzen A."/>
            <person name="Mondo S."/>
            <person name="Riley R."/>
            <person name="Salamov A."/>
            <person name="Simmons B.A."/>
            <person name="Magnuson J.K."/>
            <person name="Henrissat B."/>
            <person name="Mortensen U.H."/>
            <person name="Larsen T.O."/>
            <person name="Devries R.P."/>
            <person name="Grigoriev I.V."/>
            <person name="Machida M."/>
            <person name="Baker S.E."/>
            <person name="Andersen M.R."/>
        </authorList>
    </citation>
    <scope>NUCLEOTIDE SEQUENCE [LARGE SCALE GENOMIC DNA]</scope>
    <source>
        <strain evidence="4">IBT 14317</strain>
    </source>
</reference>
<evidence type="ECO:0000259" key="3">
    <source>
        <dbReference type="Pfam" id="PF08787"/>
    </source>
</evidence>
<name>A0A5N7CBV1_PETAA</name>
<dbReference type="GO" id="GO:0016829">
    <property type="term" value="F:lyase activity"/>
    <property type="evidence" value="ECO:0007669"/>
    <property type="project" value="UniProtKB-KW"/>
</dbReference>
<dbReference type="EMBL" id="ML735244">
    <property type="protein sequence ID" value="KAE8391626.1"/>
    <property type="molecule type" value="Genomic_DNA"/>
</dbReference>
<organism evidence="4">
    <name type="scientific">Petromyces alliaceus</name>
    <name type="common">Aspergillus alliaceus</name>
    <dbReference type="NCBI Taxonomy" id="209559"/>
    <lineage>
        <taxon>Eukaryota</taxon>
        <taxon>Fungi</taxon>
        <taxon>Dikarya</taxon>
        <taxon>Ascomycota</taxon>
        <taxon>Pezizomycotina</taxon>
        <taxon>Eurotiomycetes</taxon>
        <taxon>Eurotiomycetidae</taxon>
        <taxon>Eurotiales</taxon>
        <taxon>Aspergillaceae</taxon>
        <taxon>Aspergillus</taxon>
        <taxon>Aspergillus subgen. Circumdati</taxon>
    </lineage>
</organism>
<sequence>MILKPTLLSALCLTLERAMALDPKCAPGGNFDLSYWNLQLPTGESGHPTTITASKLKGCKGYQDSSVFYTDDKDGALVMKVPGSPSSGACVTTPNSRHCRTELRELNSDGSSKASWSPSASKNRLSATVTVPKPDDGSHGTVIGQIHIDDTISTKPVCELYYSTEGDLVMGVEKTRKGGKSIFTKVGNAPVGKKFSYEIRYESDELSVSIDGGSPQKLDTYELDSPKSYFKAGNYNQGDSASEVHFYELNVQH</sequence>
<feature type="chain" id="PRO_5025004154" evidence="2">
    <location>
        <begin position="21"/>
        <end position="253"/>
    </location>
</feature>
<dbReference type="InterPro" id="IPR014895">
    <property type="entry name" value="Alginate_lyase_2"/>
</dbReference>
<dbReference type="AlphaFoldDB" id="A0A5N7CBV1"/>
<dbReference type="Proteomes" id="UP000326877">
    <property type="component" value="Unassembled WGS sequence"/>
</dbReference>
<keyword evidence="2" id="KW-0732">Signal</keyword>
<evidence type="ECO:0000313" key="4">
    <source>
        <dbReference type="EMBL" id="KAE8391626.1"/>
    </source>
</evidence>
<accession>A0A5N7CBV1</accession>
<dbReference type="SUPFAM" id="SSF49899">
    <property type="entry name" value="Concanavalin A-like lectins/glucanases"/>
    <property type="match status" value="1"/>
</dbReference>
<evidence type="ECO:0000256" key="2">
    <source>
        <dbReference type="SAM" id="SignalP"/>
    </source>
</evidence>
<feature type="signal peptide" evidence="2">
    <location>
        <begin position="1"/>
        <end position="20"/>
    </location>
</feature>
<dbReference type="OrthoDB" id="77013at2759"/>
<evidence type="ECO:0000256" key="1">
    <source>
        <dbReference type="SAM" id="MobiDB-lite"/>
    </source>
</evidence>
<dbReference type="Gene3D" id="2.60.120.200">
    <property type="match status" value="1"/>
</dbReference>
<gene>
    <name evidence="4" type="ORF">BDV23DRAFT_193154</name>
</gene>